<organism evidence="1 2">
    <name type="scientific">Steroidobacter denitrificans</name>
    <dbReference type="NCBI Taxonomy" id="465721"/>
    <lineage>
        <taxon>Bacteria</taxon>
        <taxon>Pseudomonadati</taxon>
        <taxon>Pseudomonadota</taxon>
        <taxon>Gammaproteobacteria</taxon>
        <taxon>Steroidobacterales</taxon>
        <taxon>Steroidobacteraceae</taxon>
        <taxon>Steroidobacter</taxon>
    </lineage>
</organism>
<gene>
    <name evidence="1" type="ORF">ACG33_00760</name>
</gene>
<dbReference type="Proteomes" id="UP000070250">
    <property type="component" value="Chromosome"/>
</dbReference>
<protein>
    <submittedName>
        <fullName evidence="1">Uncharacterized protein</fullName>
    </submittedName>
</protein>
<dbReference type="STRING" id="465721.ACG33_00760"/>
<evidence type="ECO:0000313" key="2">
    <source>
        <dbReference type="Proteomes" id="UP000070250"/>
    </source>
</evidence>
<dbReference type="AlphaFoldDB" id="A0A127F7T7"/>
<sequence>MGTTAEVIGWLQVDAGRAQVMVREANGDISLQASGPDDSFSQRAIQTGRFSRGDLDYASGAAAETQTHQAQESLVQKG</sequence>
<dbReference type="RefSeq" id="WP_066917919.1">
    <property type="nucleotide sequence ID" value="NZ_CP011971.1"/>
</dbReference>
<name>A0A127F7T7_STEDE</name>
<dbReference type="KEGG" id="sdf:ACG33_00760"/>
<reference evidence="1 2" key="1">
    <citation type="submission" date="2015-06" db="EMBL/GenBank/DDBJ databases">
        <title>A Comprehensive Approach to Explore the Metabolic and Phylogenetic Diversity of Bacterial Steroid Degradation in the Environment: Testosterone as an Example.</title>
        <authorList>
            <person name="Yang F.-C."/>
            <person name="Chen Y.-L."/>
            <person name="Yu C.-P."/>
            <person name="Tang S.-L."/>
            <person name="Wang P.-H."/>
            <person name="Ismail W."/>
            <person name="Wang C.-H."/>
            <person name="Yang C.-Y."/>
            <person name="Chiang Y.-R."/>
        </authorList>
    </citation>
    <scope>NUCLEOTIDE SEQUENCE [LARGE SCALE GENOMIC DNA]</scope>
    <source>
        <strain evidence="1 2">DSM 18526</strain>
    </source>
</reference>
<accession>A0A127F7T7</accession>
<proteinExistence type="predicted"/>
<dbReference type="EMBL" id="CP011971">
    <property type="protein sequence ID" value="AMN45658.1"/>
    <property type="molecule type" value="Genomic_DNA"/>
</dbReference>
<keyword evidence="2" id="KW-1185">Reference proteome</keyword>
<evidence type="ECO:0000313" key="1">
    <source>
        <dbReference type="EMBL" id="AMN45658.1"/>
    </source>
</evidence>